<feature type="compositionally biased region" description="Basic and acidic residues" evidence="1">
    <location>
        <begin position="119"/>
        <end position="140"/>
    </location>
</feature>
<name>A0A067SHQ2_GALM3</name>
<evidence type="ECO:0000313" key="3">
    <source>
        <dbReference type="Proteomes" id="UP000027222"/>
    </source>
</evidence>
<reference evidence="3" key="1">
    <citation type="journal article" date="2014" name="Proc. Natl. Acad. Sci. U.S.A.">
        <title>Extensive sampling of basidiomycete genomes demonstrates inadequacy of the white-rot/brown-rot paradigm for wood decay fungi.</title>
        <authorList>
            <person name="Riley R."/>
            <person name="Salamov A.A."/>
            <person name="Brown D.W."/>
            <person name="Nagy L.G."/>
            <person name="Floudas D."/>
            <person name="Held B.W."/>
            <person name="Levasseur A."/>
            <person name="Lombard V."/>
            <person name="Morin E."/>
            <person name="Otillar R."/>
            <person name="Lindquist E.A."/>
            <person name="Sun H."/>
            <person name="LaButti K.M."/>
            <person name="Schmutz J."/>
            <person name="Jabbour D."/>
            <person name="Luo H."/>
            <person name="Baker S.E."/>
            <person name="Pisabarro A.G."/>
            <person name="Walton J.D."/>
            <person name="Blanchette R.A."/>
            <person name="Henrissat B."/>
            <person name="Martin F."/>
            <person name="Cullen D."/>
            <person name="Hibbett D.S."/>
            <person name="Grigoriev I.V."/>
        </authorList>
    </citation>
    <scope>NUCLEOTIDE SEQUENCE [LARGE SCALE GENOMIC DNA]</scope>
    <source>
        <strain evidence="3">CBS 339.88</strain>
    </source>
</reference>
<dbReference type="Proteomes" id="UP000027222">
    <property type="component" value="Unassembled WGS sequence"/>
</dbReference>
<dbReference type="AlphaFoldDB" id="A0A067SHQ2"/>
<gene>
    <name evidence="2" type="ORF">GALMADRAFT_215186</name>
</gene>
<dbReference type="HOGENOM" id="CLU_1115816_0_0_1"/>
<feature type="compositionally biased region" description="Polar residues" evidence="1">
    <location>
        <begin position="144"/>
        <end position="154"/>
    </location>
</feature>
<organism evidence="2 3">
    <name type="scientific">Galerina marginata (strain CBS 339.88)</name>
    <dbReference type="NCBI Taxonomy" id="685588"/>
    <lineage>
        <taxon>Eukaryota</taxon>
        <taxon>Fungi</taxon>
        <taxon>Dikarya</taxon>
        <taxon>Basidiomycota</taxon>
        <taxon>Agaricomycotina</taxon>
        <taxon>Agaricomycetes</taxon>
        <taxon>Agaricomycetidae</taxon>
        <taxon>Agaricales</taxon>
        <taxon>Agaricineae</taxon>
        <taxon>Strophariaceae</taxon>
        <taxon>Galerina</taxon>
    </lineage>
</organism>
<sequence length="249" mass="28532">MHKQRGRVKRSESSKPIQCGKVPFDAEEKVQELKETDKKQTRCSRSSKVQHKKAIEESFQRYRAWQANIVLATLGTTEEEGGCKKNTRGAYESFIAPHARKEKQGRRKVGKRREGKRRKSEDNTNTENHRGTEEKKEGSKMKTTRGNSSFTQAFSVGKLYIKGKGENQTLEMMKRHKGATCPKEKKETEQGGGKKKKREKKSEDNTDKGKPRRNPEDNAEGSEIKIKATPRQLGTTRRPVHNQQPQRLL</sequence>
<dbReference type="EMBL" id="KL142402">
    <property type="protein sequence ID" value="KDR69532.1"/>
    <property type="molecule type" value="Genomic_DNA"/>
</dbReference>
<feature type="compositionally biased region" description="Basic and acidic residues" evidence="1">
    <location>
        <begin position="200"/>
        <end position="226"/>
    </location>
</feature>
<feature type="region of interest" description="Disordered" evidence="1">
    <location>
        <begin position="33"/>
        <end position="53"/>
    </location>
</feature>
<proteinExistence type="predicted"/>
<evidence type="ECO:0000313" key="2">
    <source>
        <dbReference type="EMBL" id="KDR69532.1"/>
    </source>
</evidence>
<feature type="region of interest" description="Disordered" evidence="1">
    <location>
        <begin position="77"/>
        <end position="249"/>
    </location>
</feature>
<keyword evidence="3" id="KW-1185">Reference proteome</keyword>
<feature type="compositionally biased region" description="Basic residues" evidence="1">
    <location>
        <begin position="98"/>
        <end position="118"/>
    </location>
</feature>
<protein>
    <submittedName>
        <fullName evidence="2">Uncharacterized protein</fullName>
    </submittedName>
</protein>
<evidence type="ECO:0000256" key="1">
    <source>
        <dbReference type="SAM" id="MobiDB-lite"/>
    </source>
</evidence>
<accession>A0A067SHQ2</accession>